<keyword evidence="1" id="KW-0858">Xylan degradation</keyword>
<dbReference type="PANTHER" id="PTHR48098:SF1">
    <property type="entry name" value="DIACYLGLYCEROL ACYLTRANSFERASE_MYCOLYLTRANSFERASE AG85A"/>
    <property type="match status" value="1"/>
</dbReference>
<protein>
    <submittedName>
        <fullName evidence="1">Endo-1,4-beta-xylanase Z</fullName>
        <ecNumber evidence="1">3.2.1.8</ecNumber>
    </submittedName>
</protein>
<dbReference type="GO" id="GO:0016747">
    <property type="term" value="F:acyltransferase activity, transferring groups other than amino-acyl groups"/>
    <property type="evidence" value="ECO:0007669"/>
    <property type="project" value="TreeGrafter"/>
</dbReference>
<sequence length="397" mass="43890">MDLACLVGLLLAVLSQPNVGRADCAASSVEATTCGVCRVQATCVAGHVCTKCPAGDPALAKLNAELAGRLVDYTKNHGADRRIWSESLGCRRDLYVYLPPNYDPNMAYSVMIWLHGAFGDERFFLDRKTILALDGAITNGTLPPMIVAAPDGIVQGNRRWSSTHSFYVNGSSGRFGDYIIQDVVPFVSSQYAILPERRAHTILGISAGGYGALSLGLRNRDYFGNIVALAAPANFRYSARSGRYFTNFNPSNYRWRELYRPAQVVGKYFAIIRLRAGRFLNPVFGPREQVLDKVRQTNPADLIRQLPIQPGEVDILLHYPGLDNFNFDAQNESFQWIAASEGIEVDAIRKPLAMHWSPYFRKALWDVYAWLRCRVPGPRPIGELTTLGASPAAATVK</sequence>
<dbReference type="Gene3D" id="3.40.50.1820">
    <property type="entry name" value="alpha/beta hydrolase"/>
    <property type="match status" value="1"/>
</dbReference>
<organism evidence="1 2">
    <name type="scientific">Kolteria novifilia</name>
    <dbReference type="NCBI Taxonomy" id="2527975"/>
    <lineage>
        <taxon>Bacteria</taxon>
        <taxon>Pseudomonadati</taxon>
        <taxon>Planctomycetota</taxon>
        <taxon>Planctomycetia</taxon>
        <taxon>Kolteriales</taxon>
        <taxon>Kolteriaceae</taxon>
        <taxon>Kolteria</taxon>
    </lineage>
</organism>
<dbReference type="EMBL" id="CP036279">
    <property type="protein sequence ID" value="QDU59974.1"/>
    <property type="molecule type" value="Genomic_DNA"/>
</dbReference>
<proteinExistence type="predicted"/>
<dbReference type="KEGG" id="knv:Pan216_08110"/>
<keyword evidence="2" id="KW-1185">Reference proteome</keyword>
<dbReference type="Proteomes" id="UP000317093">
    <property type="component" value="Chromosome"/>
</dbReference>
<dbReference type="GO" id="GO:0031176">
    <property type="term" value="F:endo-1,4-beta-xylanase activity"/>
    <property type="evidence" value="ECO:0007669"/>
    <property type="project" value="UniProtKB-EC"/>
</dbReference>
<keyword evidence="1" id="KW-0119">Carbohydrate metabolism</keyword>
<dbReference type="PANTHER" id="PTHR48098">
    <property type="entry name" value="ENTEROCHELIN ESTERASE-RELATED"/>
    <property type="match status" value="1"/>
</dbReference>
<dbReference type="InterPro" id="IPR050583">
    <property type="entry name" value="Mycobacterial_A85_antigen"/>
</dbReference>
<dbReference type="InterPro" id="IPR029058">
    <property type="entry name" value="AB_hydrolase_fold"/>
</dbReference>
<keyword evidence="1" id="KW-0326">Glycosidase</keyword>
<dbReference type="AlphaFoldDB" id="A0A518AZ18"/>
<dbReference type="EC" id="3.2.1.8" evidence="1"/>
<reference evidence="1 2" key="1">
    <citation type="submission" date="2019-02" db="EMBL/GenBank/DDBJ databases">
        <title>Deep-cultivation of Planctomycetes and their phenomic and genomic characterization uncovers novel biology.</title>
        <authorList>
            <person name="Wiegand S."/>
            <person name="Jogler M."/>
            <person name="Boedeker C."/>
            <person name="Pinto D."/>
            <person name="Vollmers J."/>
            <person name="Rivas-Marin E."/>
            <person name="Kohn T."/>
            <person name="Peeters S.H."/>
            <person name="Heuer A."/>
            <person name="Rast P."/>
            <person name="Oberbeckmann S."/>
            <person name="Bunk B."/>
            <person name="Jeske O."/>
            <person name="Meyerdierks A."/>
            <person name="Storesund J.E."/>
            <person name="Kallscheuer N."/>
            <person name="Luecker S."/>
            <person name="Lage O.M."/>
            <person name="Pohl T."/>
            <person name="Merkel B.J."/>
            <person name="Hornburger P."/>
            <person name="Mueller R.-W."/>
            <person name="Bruemmer F."/>
            <person name="Labrenz M."/>
            <person name="Spormann A.M."/>
            <person name="Op den Camp H."/>
            <person name="Overmann J."/>
            <person name="Amann R."/>
            <person name="Jetten M.S.M."/>
            <person name="Mascher T."/>
            <person name="Medema M.H."/>
            <person name="Devos D.P."/>
            <person name="Kaster A.-K."/>
            <person name="Ovreas L."/>
            <person name="Rohde M."/>
            <person name="Galperin M.Y."/>
            <person name="Jogler C."/>
        </authorList>
    </citation>
    <scope>NUCLEOTIDE SEQUENCE [LARGE SCALE GENOMIC DNA]</scope>
    <source>
        <strain evidence="1 2">Pan216</strain>
    </source>
</reference>
<dbReference type="SUPFAM" id="SSF53474">
    <property type="entry name" value="alpha/beta-Hydrolases"/>
    <property type="match status" value="1"/>
</dbReference>
<accession>A0A518AZ18</accession>
<keyword evidence="1" id="KW-0378">Hydrolase</keyword>
<dbReference type="InterPro" id="IPR000801">
    <property type="entry name" value="Esterase-like"/>
</dbReference>
<name>A0A518AZ18_9BACT</name>
<dbReference type="Pfam" id="PF00756">
    <property type="entry name" value="Esterase"/>
    <property type="match status" value="1"/>
</dbReference>
<gene>
    <name evidence="1" type="primary">xynZ_3</name>
    <name evidence="1" type="ORF">Pan216_08110</name>
</gene>
<evidence type="ECO:0000313" key="1">
    <source>
        <dbReference type="EMBL" id="QDU59974.1"/>
    </source>
</evidence>
<dbReference type="GO" id="GO:0045493">
    <property type="term" value="P:xylan catabolic process"/>
    <property type="evidence" value="ECO:0007669"/>
    <property type="project" value="UniProtKB-KW"/>
</dbReference>
<evidence type="ECO:0000313" key="2">
    <source>
        <dbReference type="Proteomes" id="UP000317093"/>
    </source>
</evidence>
<keyword evidence="1" id="KW-0624">Polysaccharide degradation</keyword>